<organism evidence="2 3">
    <name type="scientific">Trichinella nativa</name>
    <dbReference type="NCBI Taxonomy" id="6335"/>
    <lineage>
        <taxon>Eukaryota</taxon>
        <taxon>Metazoa</taxon>
        <taxon>Ecdysozoa</taxon>
        <taxon>Nematoda</taxon>
        <taxon>Enoplea</taxon>
        <taxon>Dorylaimia</taxon>
        <taxon>Trichinellida</taxon>
        <taxon>Trichinellidae</taxon>
        <taxon>Trichinella</taxon>
    </lineage>
</organism>
<comment type="caution">
    <text evidence="2">The sequence shown here is derived from an EMBL/GenBank/DDBJ whole genome shotgun (WGS) entry which is preliminary data.</text>
</comment>
<dbReference type="EMBL" id="JYDW01000197">
    <property type="protein sequence ID" value="KRZ52304.1"/>
    <property type="molecule type" value="Genomic_DNA"/>
</dbReference>
<feature type="signal peptide" evidence="1">
    <location>
        <begin position="1"/>
        <end position="20"/>
    </location>
</feature>
<dbReference type="OrthoDB" id="10380918at2759"/>
<evidence type="ECO:0008006" key="4">
    <source>
        <dbReference type="Google" id="ProtNLM"/>
    </source>
</evidence>
<sequence>MMQLIVVLYVLILFSDPLNAHDAFMKKNSKRNCVNWCRSLYHFFLTKNFFRTGNHFNYTPPCFKSPLIICELIHDFYNLGDAVVERYAPLRLIIHSNTKPSFHFFKHLFY</sequence>
<dbReference type="AlphaFoldDB" id="A0A0V1KYC2"/>
<keyword evidence="1" id="KW-0732">Signal</keyword>
<feature type="chain" id="PRO_5006881333" description="Secreted protein" evidence="1">
    <location>
        <begin position="21"/>
        <end position="110"/>
    </location>
</feature>
<protein>
    <recommendedName>
        <fullName evidence="4">Secreted protein</fullName>
    </recommendedName>
</protein>
<proteinExistence type="predicted"/>
<evidence type="ECO:0000313" key="3">
    <source>
        <dbReference type="Proteomes" id="UP000054721"/>
    </source>
</evidence>
<dbReference type="Proteomes" id="UP000054721">
    <property type="component" value="Unassembled WGS sequence"/>
</dbReference>
<name>A0A0V1KYC2_9BILA</name>
<keyword evidence="3" id="KW-1185">Reference proteome</keyword>
<reference evidence="2 3" key="1">
    <citation type="submission" date="2015-05" db="EMBL/GenBank/DDBJ databases">
        <title>Evolution of Trichinella species and genotypes.</title>
        <authorList>
            <person name="Korhonen P.K."/>
            <person name="Edoardo P."/>
            <person name="Giuseppe L.R."/>
            <person name="Gasser R.B."/>
        </authorList>
    </citation>
    <scope>NUCLEOTIDE SEQUENCE [LARGE SCALE GENOMIC DNA]</scope>
    <source>
        <strain evidence="2">ISS10</strain>
    </source>
</reference>
<accession>A0A0V1KYC2</accession>
<evidence type="ECO:0000256" key="1">
    <source>
        <dbReference type="SAM" id="SignalP"/>
    </source>
</evidence>
<evidence type="ECO:0000313" key="2">
    <source>
        <dbReference type="EMBL" id="KRZ52304.1"/>
    </source>
</evidence>
<gene>
    <name evidence="2" type="ORF">T02_9907</name>
</gene>